<feature type="domain" description="DUF3298" evidence="1">
    <location>
        <begin position="309"/>
        <end position="376"/>
    </location>
</feature>
<protein>
    <submittedName>
        <fullName evidence="3">DUF3298 and DUF4163 domain-containing protein</fullName>
    </submittedName>
</protein>
<dbReference type="PROSITE" id="PS51257">
    <property type="entry name" value="PROKAR_LIPOPROTEIN"/>
    <property type="match status" value="1"/>
</dbReference>
<evidence type="ECO:0000259" key="2">
    <source>
        <dbReference type="Pfam" id="PF13739"/>
    </source>
</evidence>
<dbReference type="InterPro" id="IPR025303">
    <property type="entry name" value="PdaC"/>
</dbReference>
<feature type="domain" description="Deacetylase PdaC" evidence="2">
    <location>
        <begin position="228"/>
        <end position="282"/>
    </location>
</feature>
<keyword evidence="4" id="KW-1185">Reference proteome</keyword>
<evidence type="ECO:0000313" key="3">
    <source>
        <dbReference type="EMBL" id="MCH5599425.1"/>
    </source>
</evidence>
<dbReference type="Proteomes" id="UP001202248">
    <property type="component" value="Unassembled WGS sequence"/>
</dbReference>
<dbReference type="Gene3D" id="3.30.565.40">
    <property type="entry name" value="Fervidobacterium nodosum Rt17-B1 like"/>
    <property type="match status" value="1"/>
</dbReference>
<accession>A0ABS9SM65</accession>
<comment type="caution">
    <text evidence="3">The sequence shown here is derived from an EMBL/GenBank/DDBJ whole genome shotgun (WGS) entry which is preliminary data.</text>
</comment>
<sequence length="392" mass="43479">MNNRIFALAILLLTFAACKNEDKKSANADTAVNDSTSTIHQSLTDAYVFKTLEGTIAGKPVVLNMMKAGSRVDANYYYVDQGQTIFLSRNWEKTSKDSIYLIEVTNPVSDKSAQLSMAVSNEGLKGTWTSGDGKVSYPIELKEATRNDSVKLIAVGLIDSANYTKFKTDTPTLKTAVTVVAAVDKNENADWLNSRIKSIIDNDNKKLQGLSLQQTVTALVKNDVNGYAAEVDSSIVGVGDDGPHYFLNREYETLGNVIYNQNGYLVLSMFNYAYTGGAHGNYGTSMYCFDIKGHKQLSLKDVVNADSVILQQLLEQNYRKQYNVPASTPLDKRLFVKTLKPNDNFYISPSGLGFFYSPYEIASYADGEINVWVPFSELKPYLNPEFAQRMTL</sequence>
<dbReference type="EMBL" id="JAKWBL010000003">
    <property type="protein sequence ID" value="MCH5599425.1"/>
    <property type="molecule type" value="Genomic_DNA"/>
</dbReference>
<proteinExistence type="predicted"/>
<gene>
    <name evidence="3" type="ORF">MKP09_16660</name>
</gene>
<dbReference type="RefSeq" id="WP_240831338.1">
    <property type="nucleotide sequence ID" value="NZ_JAKWBL010000003.1"/>
</dbReference>
<reference evidence="3 4" key="1">
    <citation type="submission" date="2022-02" db="EMBL/GenBank/DDBJ databases">
        <authorList>
            <person name="Min J."/>
        </authorList>
    </citation>
    <scope>NUCLEOTIDE SEQUENCE [LARGE SCALE GENOMIC DNA]</scope>
    <source>
        <strain evidence="3 4">GR10-1</strain>
    </source>
</reference>
<dbReference type="Pfam" id="PF13739">
    <property type="entry name" value="PdaC"/>
    <property type="match status" value="1"/>
</dbReference>
<dbReference type="Gene3D" id="3.90.640.20">
    <property type="entry name" value="Heat-shock cognate protein, ATPase"/>
    <property type="match status" value="1"/>
</dbReference>
<dbReference type="InterPro" id="IPR037126">
    <property type="entry name" value="PdaC/RsiV-like_sf"/>
</dbReference>
<evidence type="ECO:0000313" key="4">
    <source>
        <dbReference type="Proteomes" id="UP001202248"/>
    </source>
</evidence>
<evidence type="ECO:0000259" key="1">
    <source>
        <dbReference type="Pfam" id="PF11738"/>
    </source>
</evidence>
<organism evidence="3 4">
    <name type="scientific">Niabella ginsengisoli</name>
    <dbReference type="NCBI Taxonomy" id="522298"/>
    <lineage>
        <taxon>Bacteria</taxon>
        <taxon>Pseudomonadati</taxon>
        <taxon>Bacteroidota</taxon>
        <taxon>Chitinophagia</taxon>
        <taxon>Chitinophagales</taxon>
        <taxon>Chitinophagaceae</taxon>
        <taxon>Niabella</taxon>
    </lineage>
</organism>
<dbReference type="InterPro" id="IPR021729">
    <property type="entry name" value="DUF3298"/>
</dbReference>
<dbReference type="Pfam" id="PF11738">
    <property type="entry name" value="DUF3298"/>
    <property type="match status" value="1"/>
</dbReference>
<name>A0ABS9SM65_9BACT</name>